<dbReference type="Pfam" id="PF05170">
    <property type="entry name" value="AsmA"/>
    <property type="match status" value="1"/>
</dbReference>
<feature type="domain" description="AsmA" evidence="1">
    <location>
        <begin position="1"/>
        <end position="514"/>
    </location>
</feature>
<dbReference type="RefSeq" id="WP_105594516.1">
    <property type="nucleotide sequence ID" value="NZ_PDET01000016.1"/>
</dbReference>
<gene>
    <name evidence="2" type="ORF">CQW29_19540</name>
</gene>
<evidence type="ECO:0000313" key="2">
    <source>
        <dbReference type="EMBL" id="PRD13804.1"/>
    </source>
</evidence>
<dbReference type="Proteomes" id="UP000239181">
    <property type="component" value="Unassembled WGS sequence"/>
</dbReference>
<name>A0A2S9I7V6_9GAMM</name>
<sequence length="559" mass="61254">MKFLGKVLLTLLLVLLLVIVAFYVLLQTQWGAGWISRQISDDSAYQLSMSKIEHDFSNPSHLLLDNVAFGRDGQPATLVAKRVDLGLSLKQFSNPLHFSSIRLNQGTLNLDNGNPPVSLQADRLQLSQMALNRSQDNWSVQAQRVDGGIIPWQPEATERPDYQASFQISAGSLLLNGVPAANALIEGNVKGREWTISNLGADVARGSATANARRDAAGNWQVSSLRLNSIRLQSDKTLSDFLQPLLSLPEVRLGRVDVTDARLEGRDWAVTDLDLVLKNITLSHGDWQSDGGSLAMNASSVVNGSLQLDDPIANLDFSPQGIELSQFSSRWVNGLIRAQGSWNRSDKKLSLDEVVIAGLEYTLPSTWRERWTQALPGWLDSVEIKKFSANRNLIIDIDPAFPFQMTSLEGTGNNLLLAHNHQWGIWSGNMSLNAAEATFNRVDLRHPSLTLAADGNSINFTEMSAFSGDGMLEGNAKISQQPDRSTSFTLNGRQVAFNLLQNWGWSPLPQSKGNLQLSGQALLQQDKPLKPTVNATLSVTSADNAVQQRMVNGEVRSGN</sequence>
<reference evidence="2 3" key="1">
    <citation type="submission" date="2017-10" db="EMBL/GenBank/DDBJ databases">
        <title>Draft genome of two endophytic bacteria isolated from 'guarana' Paullinia cupana (Mart.) Ducke.</title>
        <authorList>
            <person name="Siqueira K.A."/>
            <person name="Liotti R.G."/>
            <person name="Mendes T.A."/>
            <person name="Soares M.A."/>
        </authorList>
    </citation>
    <scope>NUCLEOTIDE SEQUENCE [LARGE SCALE GENOMIC DNA]</scope>
    <source>
        <strain evidence="2 3">342</strain>
    </source>
</reference>
<evidence type="ECO:0000259" key="1">
    <source>
        <dbReference type="Pfam" id="PF05170"/>
    </source>
</evidence>
<dbReference type="AlphaFoldDB" id="A0A2S9I7V6"/>
<comment type="caution">
    <text evidence="2">The sequence shown here is derived from an EMBL/GenBank/DDBJ whole genome shotgun (WGS) entry which is preliminary data.</text>
</comment>
<dbReference type="EMBL" id="PDET01000016">
    <property type="protein sequence ID" value="PRD13804.1"/>
    <property type="molecule type" value="Genomic_DNA"/>
</dbReference>
<dbReference type="OrthoDB" id="7053268at2"/>
<proteinExistence type="predicted"/>
<keyword evidence="3" id="KW-1185">Reference proteome</keyword>
<accession>A0A2S9I7V6</accession>
<organism evidence="2 3">
    <name type="scientific">Pantoea coffeiphila</name>
    <dbReference type="NCBI Taxonomy" id="1465635"/>
    <lineage>
        <taxon>Bacteria</taxon>
        <taxon>Pseudomonadati</taxon>
        <taxon>Pseudomonadota</taxon>
        <taxon>Gammaproteobacteria</taxon>
        <taxon>Enterobacterales</taxon>
        <taxon>Erwiniaceae</taxon>
        <taxon>Pantoea</taxon>
    </lineage>
</organism>
<dbReference type="InterPro" id="IPR007844">
    <property type="entry name" value="AsmA"/>
</dbReference>
<evidence type="ECO:0000313" key="3">
    <source>
        <dbReference type="Proteomes" id="UP000239181"/>
    </source>
</evidence>
<protein>
    <submittedName>
        <fullName evidence="2">AsmA family protein</fullName>
    </submittedName>
</protein>